<dbReference type="GO" id="GO:0004113">
    <property type="term" value="F:2',3'-cyclic-nucleotide 3'-phosphodiesterase activity"/>
    <property type="evidence" value="ECO:0007669"/>
    <property type="project" value="TreeGrafter"/>
</dbReference>
<feature type="binding site" evidence="7">
    <location>
        <position position="70"/>
    </location>
    <ligand>
        <name>Fe cation</name>
        <dbReference type="ChEBI" id="CHEBI:24875"/>
        <label>2</label>
    </ligand>
</feature>
<proteinExistence type="inferred from homology"/>
<dbReference type="PIRSF" id="PIRSF004789">
    <property type="entry name" value="DR1281"/>
    <property type="match status" value="1"/>
</dbReference>
<protein>
    <submittedName>
        <fullName evidence="8">Putative hydrolase involved in biofilm formation</fullName>
    </submittedName>
</protein>
<feature type="binding site" evidence="7">
    <location>
        <position position="42"/>
    </location>
    <ligand>
        <name>Fe cation</name>
        <dbReference type="ChEBI" id="CHEBI:24875"/>
        <label>1</label>
    </ligand>
</feature>
<name>F4LUB3_TEPAE</name>
<feature type="binding site" evidence="7">
    <location>
        <position position="43"/>
    </location>
    <ligand>
        <name>Fe cation</name>
        <dbReference type="ChEBI" id="CHEBI:24875"/>
        <label>1</label>
    </ligand>
</feature>
<sequence length="261" mass="28939">MKVLRIFMIGDIVGRPGRTIIREKLLFLRKKYEVNFIIANGENAAGGNGITEKIAQELFISGVDFITTGNHVWDNKDIFNFIDTENRIIRPANYPNSPGKGYQIVQIGAGTKIGILNISGRTFMPPLDCPFKTADLIIQEMKNMTKVIVVDFHAEATSEKIAMGWYLDGRVSLVAGTHTHVQTADERILTNGTAYITDIGMTGPCNSVLGIEKERIINKFISQMPVRFEVAKGPAEINGIIVDIDESTGRALKIQRIREST</sequence>
<gene>
    <name evidence="8" type="primary">ymdB</name>
    <name evidence="8" type="ordered locus">TEPIRE1_1409</name>
</gene>
<dbReference type="GO" id="GO:0046872">
    <property type="term" value="F:metal ion binding"/>
    <property type="evidence" value="ECO:0007669"/>
    <property type="project" value="UniProtKB-KW"/>
</dbReference>
<keyword evidence="9" id="KW-1185">Reference proteome</keyword>
<evidence type="ECO:0000256" key="7">
    <source>
        <dbReference type="PIRSR" id="PIRSR004789-51"/>
    </source>
</evidence>
<evidence type="ECO:0000313" key="8">
    <source>
        <dbReference type="EMBL" id="CCP26149.1"/>
    </source>
</evidence>
<feature type="binding site" evidence="7">
    <location>
        <position position="42"/>
    </location>
    <ligand>
        <name>Fe cation</name>
        <dbReference type="ChEBI" id="CHEBI:24875"/>
        <label>2</label>
    </ligand>
</feature>
<evidence type="ECO:0000256" key="3">
    <source>
        <dbReference type="ARBA" id="ARBA00022801"/>
    </source>
</evidence>
<dbReference type="AlphaFoldDB" id="F4LUB3"/>
<dbReference type="Proteomes" id="UP000010802">
    <property type="component" value="Chromosome"/>
</dbReference>
<keyword evidence="2 7" id="KW-0479">Metal-binding</keyword>
<reference evidence="9" key="1">
    <citation type="journal article" date="2013" name="Genome Announc.">
        <title>First genome sequence of a syntrophic acetate-oxidizing bacterium, Tepidanaerobacter acetatoxydans strain Re1.</title>
        <authorList>
            <person name="Manzoor S."/>
            <person name="Bongcam-Rudloff E."/>
            <person name="Schnurer A."/>
            <person name="Muller B."/>
        </authorList>
    </citation>
    <scope>NUCLEOTIDE SEQUENCE [LARGE SCALE GENOMIC DNA]</scope>
    <source>
        <strain evidence="9">Re1</strain>
    </source>
</reference>
<dbReference type="InterPro" id="IPR005235">
    <property type="entry name" value="YmdB-like"/>
</dbReference>
<accession>F4LUB3</accession>
<dbReference type="OrthoDB" id="9801109at2"/>
<dbReference type="Pfam" id="PF13277">
    <property type="entry name" value="YmdB"/>
    <property type="match status" value="1"/>
</dbReference>
<dbReference type="FunFam" id="3.60.21.10:FF:000016">
    <property type="entry name" value="Putative metallophosphoesterase"/>
    <property type="match status" value="1"/>
</dbReference>
<dbReference type="KEGG" id="tae:TepiRe1_1409"/>
<dbReference type="SUPFAM" id="SSF56300">
    <property type="entry name" value="Metallo-dependent phosphatases"/>
    <property type="match status" value="1"/>
</dbReference>
<dbReference type="PANTHER" id="PTHR36303">
    <property type="entry name" value="2',3'-CYCLIC-NUCLEOTIDE 2'-PHOSPHODIESTERASE"/>
    <property type="match status" value="1"/>
</dbReference>
<evidence type="ECO:0000256" key="1">
    <source>
        <dbReference type="ARBA" id="ARBA00001965"/>
    </source>
</evidence>
<dbReference type="NCBIfam" id="TIGR00282">
    <property type="entry name" value="TIGR00282 family metallophosphoesterase"/>
    <property type="match status" value="1"/>
</dbReference>
<feature type="binding site" evidence="7">
    <location>
        <position position="153"/>
    </location>
    <ligand>
        <name>Fe cation</name>
        <dbReference type="ChEBI" id="CHEBI:24875"/>
        <label>2</label>
    </ligand>
</feature>
<dbReference type="STRING" id="1209989.TepRe1_1297"/>
<dbReference type="Gene3D" id="3.60.21.10">
    <property type="match status" value="1"/>
</dbReference>
<evidence type="ECO:0000256" key="6">
    <source>
        <dbReference type="PIRSR" id="PIRSR004789-50"/>
    </source>
</evidence>
<dbReference type="EMBL" id="HF563609">
    <property type="protein sequence ID" value="CCP26149.1"/>
    <property type="molecule type" value="Genomic_DNA"/>
</dbReference>
<dbReference type="CDD" id="cd07382">
    <property type="entry name" value="MPP_DR1281"/>
    <property type="match status" value="1"/>
</dbReference>
<evidence type="ECO:0000256" key="2">
    <source>
        <dbReference type="ARBA" id="ARBA00022723"/>
    </source>
</evidence>
<dbReference type="HOGENOM" id="CLU_068238_0_0_9"/>
<evidence type="ECO:0000256" key="5">
    <source>
        <dbReference type="ARBA" id="ARBA00061401"/>
    </source>
</evidence>
<evidence type="ECO:0000256" key="4">
    <source>
        <dbReference type="ARBA" id="ARBA00023004"/>
    </source>
</evidence>
<dbReference type="InterPro" id="IPR029052">
    <property type="entry name" value="Metallo-depent_PP-like"/>
</dbReference>
<feature type="binding site" evidence="7">
    <location>
        <position position="180"/>
    </location>
    <ligand>
        <name>Fe cation</name>
        <dbReference type="ChEBI" id="CHEBI:24875"/>
        <label>1</label>
    </ligand>
</feature>
<feature type="active site" description="Proton donor" evidence="6">
    <location>
        <position position="71"/>
    </location>
</feature>
<comment type="similarity">
    <text evidence="5">Belongs to the YmdB-like family.</text>
</comment>
<accession>L0S124</accession>
<dbReference type="PANTHER" id="PTHR36303:SF1">
    <property type="entry name" value="2',3'-CYCLIC-NUCLEOTIDE 2'-PHOSPHODIESTERASE"/>
    <property type="match status" value="1"/>
</dbReference>
<organism evidence="8 9">
    <name type="scientific">Tepidanaerobacter acetatoxydans (strain DSM 21804 / JCM 16047 / Re1)</name>
    <dbReference type="NCBI Taxonomy" id="1209989"/>
    <lineage>
        <taxon>Bacteria</taxon>
        <taxon>Bacillati</taxon>
        <taxon>Bacillota</taxon>
        <taxon>Clostridia</taxon>
        <taxon>Thermosediminibacterales</taxon>
        <taxon>Tepidanaerobacteraceae</taxon>
        <taxon>Tepidanaerobacter</taxon>
    </lineage>
</organism>
<feature type="binding site" evidence="7">
    <location>
        <position position="11"/>
    </location>
    <ligand>
        <name>Fe cation</name>
        <dbReference type="ChEBI" id="CHEBI:24875"/>
        <label>1</label>
    </ligand>
</feature>
<dbReference type="eggNOG" id="COG1692">
    <property type="taxonomic scope" value="Bacteria"/>
</dbReference>
<keyword evidence="3 8" id="KW-0378">Hydrolase</keyword>
<dbReference type="PATRIC" id="fig|1209989.3.peg.1583"/>
<feature type="binding site" evidence="7">
    <location>
        <position position="178"/>
    </location>
    <ligand>
        <name>Fe cation</name>
        <dbReference type="ChEBI" id="CHEBI:24875"/>
        <label>2</label>
    </ligand>
</feature>
<keyword evidence="4" id="KW-0408">Iron</keyword>
<comment type="cofactor">
    <cofactor evidence="1">
        <name>Fe(3+)</name>
        <dbReference type="ChEBI" id="CHEBI:29034"/>
    </cofactor>
</comment>
<evidence type="ECO:0000313" key="9">
    <source>
        <dbReference type="Proteomes" id="UP000010802"/>
    </source>
</evidence>
<dbReference type="KEGG" id="tep:TepRe1_1297"/>